<evidence type="ECO:0000313" key="1">
    <source>
        <dbReference type="EMBL" id="XDV69456.1"/>
    </source>
</evidence>
<accession>A0AB39YKJ0</accession>
<reference evidence="1" key="1">
    <citation type="submission" date="2024-08" db="EMBL/GenBank/DDBJ databases">
        <authorList>
            <person name="Yu S.T."/>
        </authorList>
    </citation>
    <scope>NUCLEOTIDE SEQUENCE</scope>
    <source>
        <strain evidence="1">R33</strain>
        <plasmid evidence="1">unnamed1</plasmid>
    </source>
</reference>
<evidence type="ECO:0008006" key="2">
    <source>
        <dbReference type="Google" id="ProtNLM"/>
    </source>
</evidence>
<dbReference type="EMBL" id="CP165728">
    <property type="protein sequence ID" value="XDV69456.1"/>
    <property type="molecule type" value="Genomic_DNA"/>
</dbReference>
<geneLocation type="plasmid" evidence="1">
    <name>unnamed1</name>
</geneLocation>
<dbReference type="AlphaFoldDB" id="A0AB39YKJ0"/>
<keyword evidence="1" id="KW-0614">Plasmid</keyword>
<gene>
    <name evidence="1" type="ORF">AB5J51_41810</name>
</gene>
<sequence>MTDVVEVYEPRRFRAWPYSSVSVYLKSLGLPSYAVESLMLAGRIEAQERGDVLAYGPEWIHIMGRGIIKETTPHGSARLWRTGMILGDISRVMLRKSSIDESGSRGSGTHIEFLHIGSCLSVTTRTFATLIEKEPVLALLLAQLTNERSRIVESVYGATKADPVVRVARLLEYLAIAPSRKGVDRFRWTRTGTHQVPTGAVTLHGPSQADIADALGLGRTTVEKAIANLRAVGVLTELAPGTRSNRYYEIVDFGHLRSLARSET</sequence>
<proteinExistence type="predicted"/>
<name>A0AB39YKJ0_9ACTN</name>
<organism evidence="1">
    <name type="scientific">Streptomyces sp. R33</name>
    <dbReference type="NCBI Taxonomy" id="3238629"/>
    <lineage>
        <taxon>Bacteria</taxon>
        <taxon>Bacillati</taxon>
        <taxon>Actinomycetota</taxon>
        <taxon>Actinomycetes</taxon>
        <taxon>Kitasatosporales</taxon>
        <taxon>Streptomycetaceae</taxon>
        <taxon>Streptomyces</taxon>
    </lineage>
</organism>
<dbReference type="RefSeq" id="WP_369780638.1">
    <property type="nucleotide sequence ID" value="NZ_CP165728.1"/>
</dbReference>
<dbReference type="Gene3D" id="2.60.120.10">
    <property type="entry name" value="Jelly Rolls"/>
    <property type="match status" value="1"/>
</dbReference>
<protein>
    <recommendedName>
        <fullName evidence="2">Crp/Fnr family transcriptional regulator</fullName>
    </recommendedName>
</protein>
<dbReference type="SUPFAM" id="SSF46785">
    <property type="entry name" value="Winged helix' DNA-binding domain"/>
    <property type="match status" value="1"/>
</dbReference>
<dbReference type="InterPro" id="IPR036390">
    <property type="entry name" value="WH_DNA-bd_sf"/>
</dbReference>
<dbReference type="InterPro" id="IPR014710">
    <property type="entry name" value="RmlC-like_jellyroll"/>
</dbReference>